<gene>
    <name evidence="2" type="ORF">H9890_07975</name>
</gene>
<dbReference type="CDD" id="cd07713">
    <property type="entry name" value="DHPS-like_MBL-fold"/>
    <property type="match status" value="1"/>
</dbReference>
<protein>
    <submittedName>
        <fullName evidence="2">MBL fold metallo-hydrolase</fullName>
    </submittedName>
</protein>
<sequence>MKMTALVENTVSGQLAGTLGREHGLSLYIEALGHRILFDMGQTDLFARNAAALGADLAAVDLAVLSHGHYDHGGGLARFLALNSAAPVWLNEHAFEPHYHGRERYIGLDPALAVSPRLRFAGDRAVIAPGLTLFTCNGRPRRQQTDAAGLTVREGDAFLPEDFRHEHYLLIEEGGRRVLVSGCSHKGILNIADWFCPDVLVGGFHFSGLPLDETLTGYARALEAYPTVFYTCHCTGRPQYEWMAQSMSRLHYLSTGQTIEL</sequence>
<dbReference type="InterPro" id="IPR001279">
    <property type="entry name" value="Metallo-B-lactamas"/>
</dbReference>
<feature type="domain" description="Metallo-beta-lactamase" evidence="1">
    <location>
        <begin position="23"/>
        <end position="233"/>
    </location>
</feature>
<dbReference type="InterPro" id="IPR036866">
    <property type="entry name" value="RibonucZ/Hydroxyglut_hydro"/>
</dbReference>
<organism evidence="2 3">
    <name type="scientific">Candidatus Faecalibacterium intestinigallinarum</name>
    <dbReference type="NCBI Taxonomy" id="2838581"/>
    <lineage>
        <taxon>Bacteria</taxon>
        <taxon>Bacillati</taxon>
        <taxon>Bacillota</taxon>
        <taxon>Clostridia</taxon>
        <taxon>Eubacteriales</taxon>
        <taxon>Oscillospiraceae</taxon>
        <taxon>Faecalibacterium</taxon>
    </lineage>
</organism>
<dbReference type="SMART" id="SM00849">
    <property type="entry name" value="Lactamase_B"/>
    <property type="match status" value="1"/>
</dbReference>
<comment type="caution">
    <text evidence="2">The sequence shown here is derived from an EMBL/GenBank/DDBJ whole genome shotgun (WGS) entry which is preliminary data.</text>
</comment>
<dbReference type="AlphaFoldDB" id="A0A9D1TWV6"/>
<proteinExistence type="predicted"/>
<reference evidence="2" key="1">
    <citation type="journal article" date="2021" name="PeerJ">
        <title>Extensive microbial diversity within the chicken gut microbiome revealed by metagenomics and culture.</title>
        <authorList>
            <person name="Gilroy R."/>
            <person name="Ravi A."/>
            <person name="Getino M."/>
            <person name="Pursley I."/>
            <person name="Horton D.L."/>
            <person name="Alikhan N.F."/>
            <person name="Baker D."/>
            <person name="Gharbi K."/>
            <person name="Hall N."/>
            <person name="Watson M."/>
            <person name="Adriaenssens E.M."/>
            <person name="Foster-Nyarko E."/>
            <person name="Jarju S."/>
            <person name="Secka A."/>
            <person name="Antonio M."/>
            <person name="Oren A."/>
            <person name="Chaudhuri R.R."/>
            <person name="La Ragione R."/>
            <person name="Hildebrand F."/>
            <person name="Pallen M.J."/>
        </authorList>
    </citation>
    <scope>NUCLEOTIDE SEQUENCE</scope>
    <source>
        <strain evidence="2">ChiHcolR34-3080</strain>
    </source>
</reference>
<dbReference type="SUPFAM" id="SSF56281">
    <property type="entry name" value="Metallo-hydrolase/oxidoreductase"/>
    <property type="match status" value="1"/>
</dbReference>
<evidence type="ECO:0000313" key="3">
    <source>
        <dbReference type="Proteomes" id="UP000823933"/>
    </source>
</evidence>
<dbReference type="Proteomes" id="UP000823933">
    <property type="component" value="Unassembled WGS sequence"/>
</dbReference>
<dbReference type="Pfam" id="PF00753">
    <property type="entry name" value="Lactamase_B"/>
    <property type="match status" value="1"/>
</dbReference>
<evidence type="ECO:0000259" key="1">
    <source>
        <dbReference type="SMART" id="SM00849"/>
    </source>
</evidence>
<evidence type="ECO:0000313" key="2">
    <source>
        <dbReference type="EMBL" id="HIW09317.1"/>
    </source>
</evidence>
<dbReference type="EMBL" id="DXHQ01000094">
    <property type="protein sequence ID" value="HIW09317.1"/>
    <property type="molecule type" value="Genomic_DNA"/>
</dbReference>
<dbReference type="InterPro" id="IPR041712">
    <property type="entry name" value="DHPS-like_MBL-fold"/>
</dbReference>
<reference evidence="2" key="2">
    <citation type="submission" date="2021-04" db="EMBL/GenBank/DDBJ databases">
        <authorList>
            <person name="Gilroy R."/>
        </authorList>
    </citation>
    <scope>NUCLEOTIDE SEQUENCE</scope>
    <source>
        <strain evidence="2">ChiHcolR34-3080</strain>
    </source>
</reference>
<name>A0A9D1TWV6_9FIRM</name>
<dbReference type="PANTHER" id="PTHR13754">
    <property type="entry name" value="METALLO-BETA-LACTAMASE SUPERFAMILY PROTEIN"/>
    <property type="match status" value="1"/>
</dbReference>
<dbReference type="Gene3D" id="3.60.15.10">
    <property type="entry name" value="Ribonuclease Z/Hydroxyacylglutathione hydrolase-like"/>
    <property type="match status" value="1"/>
</dbReference>
<dbReference type="GO" id="GO:0016740">
    <property type="term" value="F:transferase activity"/>
    <property type="evidence" value="ECO:0007669"/>
    <property type="project" value="TreeGrafter"/>
</dbReference>
<dbReference type="InterPro" id="IPR052926">
    <property type="entry name" value="Metallo-beta-lactamase_dom"/>
</dbReference>
<accession>A0A9D1TWV6</accession>
<dbReference type="PANTHER" id="PTHR13754:SF13">
    <property type="entry name" value="METALLO-BETA-LACTAMASE SUPERFAMILY PROTEIN (AFU_ORTHOLOGUE AFUA_3G07630)"/>
    <property type="match status" value="1"/>
</dbReference>